<comment type="caution">
    <text evidence="3">The sequence shown here is derived from an EMBL/GenBank/DDBJ whole genome shotgun (WGS) entry which is preliminary data.</text>
</comment>
<evidence type="ECO:0000256" key="2">
    <source>
        <dbReference type="SAM" id="MobiDB-lite"/>
    </source>
</evidence>
<sequence length="335" mass="37668">MYTAERWVYIQRLMENERKRGGENVEVVEKRLKKRKPYAKEKDYSFDREVDEIQAEIDAGRENKTKRKSDAPTEAAKKAKHDESGKSTETVIGLRGEIDSLKAELVDLKSKYADLETQDAEKSTVIFEMGRMMKDQQCLIVRIFKELNSLKEKDGSDPAMSEAELKNLTDAAKYPLMDCEFGDKDKGKGKAAEDLFDEDMGIDLDIFEGAEVVGGSSVNFTLIDEPEVDVNADSEEDLEDEPEKYKVEEKGLDQSIEKRFEKPVEVVDLDVTGEEPTENIQAETIDIDMPDTDVAEAEFVESVLVFSEDEEAGSEDVTNPLAGIESRAGAYVENI</sequence>
<dbReference type="Proteomes" id="UP001229421">
    <property type="component" value="Unassembled WGS sequence"/>
</dbReference>
<feature type="region of interest" description="Disordered" evidence="2">
    <location>
        <begin position="56"/>
        <end position="88"/>
    </location>
</feature>
<evidence type="ECO:0000256" key="1">
    <source>
        <dbReference type="SAM" id="Coils"/>
    </source>
</evidence>
<evidence type="ECO:0000313" key="4">
    <source>
        <dbReference type="Proteomes" id="UP001229421"/>
    </source>
</evidence>
<keyword evidence="4" id="KW-1185">Reference proteome</keyword>
<accession>A0AAD8KZX4</accession>
<protein>
    <submittedName>
        <fullName evidence="3">Uncharacterized protein</fullName>
    </submittedName>
</protein>
<organism evidence="3 4">
    <name type="scientific">Tagetes erecta</name>
    <name type="common">African marigold</name>
    <dbReference type="NCBI Taxonomy" id="13708"/>
    <lineage>
        <taxon>Eukaryota</taxon>
        <taxon>Viridiplantae</taxon>
        <taxon>Streptophyta</taxon>
        <taxon>Embryophyta</taxon>
        <taxon>Tracheophyta</taxon>
        <taxon>Spermatophyta</taxon>
        <taxon>Magnoliopsida</taxon>
        <taxon>eudicotyledons</taxon>
        <taxon>Gunneridae</taxon>
        <taxon>Pentapetalae</taxon>
        <taxon>asterids</taxon>
        <taxon>campanulids</taxon>
        <taxon>Asterales</taxon>
        <taxon>Asteraceae</taxon>
        <taxon>Asteroideae</taxon>
        <taxon>Heliantheae alliance</taxon>
        <taxon>Tageteae</taxon>
        <taxon>Tagetes</taxon>
    </lineage>
</organism>
<evidence type="ECO:0000313" key="3">
    <source>
        <dbReference type="EMBL" id="KAK1432013.1"/>
    </source>
</evidence>
<keyword evidence="1" id="KW-0175">Coiled coil</keyword>
<reference evidence="3" key="1">
    <citation type="journal article" date="2023" name="bioRxiv">
        <title>Improved chromosome-level genome assembly for marigold (Tagetes erecta).</title>
        <authorList>
            <person name="Jiang F."/>
            <person name="Yuan L."/>
            <person name="Wang S."/>
            <person name="Wang H."/>
            <person name="Xu D."/>
            <person name="Wang A."/>
            <person name="Fan W."/>
        </authorList>
    </citation>
    <scope>NUCLEOTIDE SEQUENCE</scope>
    <source>
        <strain evidence="3">WSJ</strain>
        <tissue evidence="3">Leaf</tissue>
    </source>
</reference>
<dbReference type="AlphaFoldDB" id="A0AAD8KZX4"/>
<gene>
    <name evidence="3" type="ORF">QVD17_08877</name>
</gene>
<dbReference type="EMBL" id="JAUHHV010000002">
    <property type="protein sequence ID" value="KAK1432013.1"/>
    <property type="molecule type" value="Genomic_DNA"/>
</dbReference>
<proteinExistence type="predicted"/>
<feature type="compositionally biased region" description="Basic and acidic residues" evidence="2">
    <location>
        <begin position="58"/>
        <end position="86"/>
    </location>
</feature>
<name>A0AAD8KZX4_TARER</name>
<feature type="coiled-coil region" evidence="1">
    <location>
        <begin position="91"/>
        <end position="118"/>
    </location>
</feature>